<dbReference type="InterPro" id="IPR013561">
    <property type="entry name" value="FilR1_middle_dom"/>
</dbReference>
<feature type="domain" description="Methanogenesis regulatory protein FilR1 middle" evidence="1">
    <location>
        <begin position="126"/>
        <end position="253"/>
    </location>
</feature>
<protein>
    <submittedName>
        <fullName evidence="3">Uncharacterized protein</fullName>
    </submittedName>
</protein>
<dbReference type="Proteomes" id="UP000001903">
    <property type="component" value="Plasmid pHTUR01"/>
</dbReference>
<geneLocation type="plasmid" evidence="3 4">
    <name>pHTUR01</name>
</geneLocation>
<evidence type="ECO:0000313" key="4">
    <source>
        <dbReference type="Proteomes" id="UP000001903"/>
    </source>
</evidence>
<proteinExistence type="predicted"/>
<dbReference type="Pfam" id="PF08350">
    <property type="entry name" value="FilR1_middle"/>
    <property type="match status" value="1"/>
</dbReference>
<dbReference type="InterPro" id="IPR036388">
    <property type="entry name" value="WH-like_DNA-bd_sf"/>
</dbReference>
<feature type="domain" description="HVO-A0261-like N-terminal" evidence="2">
    <location>
        <begin position="10"/>
        <end position="88"/>
    </location>
</feature>
<dbReference type="Pfam" id="PF25213">
    <property type="entry name" value="HVO_A0261_N"/>
    <property type="match status" value="1"/>
</dbReference>
<evidence type="ECO:0000259" key="2">
    <source>
        <dbReference type="Pfam" id="PF25213"/>
    </source>
</evidence>
<organism evidence="3 4">
    <name type="scientific">Haloterrigena turkmenica (strain ATCC 51198 / DSM 5511 / JCM 9101 / NCIMB 13204 / VKM B-1734 / 4k)</name>
    <name type="common">Halococcus turkmenicus</name>
    <dbReference type="NCBI Taxonomy" id="543526"/>
    <lineage>
        <taxon>Archaea</taxon>
        <taxon>Methanobacteriati</taxon>
        <taxon>Methanobacteriota</taxon>
        <taxon>Stenosarchaea group</taxon>
        <taxon>Halobacteria</taxon>
        <taxon>Halobacteriales</taxon>
        <taxon>Natrialbaceae</taxon>
        <taxon>Haloterrigena</taxon>
    </lineage>
</organism>
<evidence type="ECO:0000259" key="1">
    <source>
        <dbReference type="Pfam" id="PF08350"/>
    </source>
</evidence>
<dbReference type="InterPro" id="IPR057527">
    <property type="entry name" value="HVO_A0261-like_N"/>
</dbReference>
<sequence>MGMMTAESKETDRLIDMLRRSALLEELQQEALDRGELQDRLGVSRATCHRHTRTLDEFGVIERVDGRFQLTDAGRLLTDALTTFKRDAGSALRLAPVLDAVKDAPVEIDAEAFADATVTSAERGDPYSPVARFVTLMQETETLYGFDVDGIAPLYMEEIKDRIVSGMKTEDLVLPEAAKNALDEYPEKCMEACMSGYLTIQLHDCLPFGLAVFDDRVGIGVCEPDARQLRVFVDTGSQEVREWAEAVYEVYESEAVLMEEFTHQEFHEAMERGGLELTM</sequence>
<accession>D2S0G8</accession>
<dbReference type="Gene3D" id="1.10.10.10">
    <property type="entry name" value="Winged helix-like DNA-binding domain superfamily/Winged helix DNA-binding domain"/>
    <property type="match status" value="1"/>
</dbReference>
<keyword evidence="3" id="KW-0614">Plasmid</keyword>
<reference evidence="3 4" key="1">
    <citation type="journal article" date="2010" name="Stand. Genomic Sci.">
        <title>Complete genome sequence of Haloterrigena turkmenica type strain (4k).</title>
        <authorList>
            <person name="Saunders E."/>
            <person name="Tindall B.J."/>
            <person name="Fahnrich R."/>
            <person name="Lapidus A."/>
            <person name="Copeland A."/>
            <person name="Del Rio T.G."/>
            <person name="Lucas S."/>
            <person name="Chen F."/>
            <person name="Tice H."/>
            <person name="Cheng J.F."/>
            <person name="Han C."/>
            <person name="Detter J.C."/>
            <person name="Bruce D."/>
            <person name="Goodwin L."/>
            <person name="Chain P."/>
            <person name="Pitluck S."/>
            <person name="Pati A."/>
            <person name="Ivanova N."/>
            <person name="Mavromatis K."/>
            <person name="Chen A."/>
            <person name="Palaniappan K."/>
            <person name="Land M."/>
            <person name="Hauser L."/>
            <person name="Chang Y.J."/>
            <person name="Jeffries C.D."/>
            <person name="Brettin T."/>
            <person name="Rohde M."/>
            <person name="Goker M."/>
            <person name="Bristow J."/>
            <person name="Eisen J.A."/>
            <person name="Markowitz V."/>
            <person name="Hugenholtz P."/>
            <person name="Klenk H.P."/>
            <person name="Kyrpides N.C."/>
        </authorList>
    </citation>
    <scope>NUCLEOTIDE SEQUENCE [LARGE SCALE GENOMIC DNA]</scope>
    <source>
        <strain evidence="4">ATCC 51198 / DSM 5511 / JCM 9101 / NCIMB 13204 / VKM B-1734 / 4k</strain>
    </source>
</reference>
<gene>
    <name evidence="3" type="ordered locus">Htur_4022</name>
</gene>
<dbReference type="SUPFAM" id="SSF46785">
    <property type="entry name" value="Winged helix' DNA-binding domain"/>
    <property type="match status" value="1"/>
</dbReference>
<evidence type="ECO:0000313" key="3">
    <source>
        <dbReference type="EMBL" id="ADB62865.1"/>
    </source>
</evidence>
<name>D2S0G8_HALTV</name>
<dbReference type="CDD" id="cd00090">
    <property type="entry name" value="HTH_ARSR"/>
    <property type="match status" value="1"/>
</dbReference>
<dbReference type="AlphaFoldDB" id="D2S0G8"/>
<dbReference type="KEGG" id="htu:Htur_4022"/>
<dbReference type="InterPro" id="IPR036390">
    <property type="entry name" value="WH_DNA-bd_sf"/>
</dbReference>
<dbReference type="InterPro" id="IPR011991">
    <property type="entry name" value="ArsR-like_HTH"/>
</dbReference>
<keyword evidence="4" id="KW-1185">Reference proteome</keyword>
<dbReference type="HOGENOM" id="CLU_071220_0_1_2"/>
<dbReference type="EMBL" id="CP001861">
    <property type="protein sequence ID" value="ADB62865.1"/>
    <property type="molecule type" value="Genomic_DNA"/>
</dbReference>